<accession>A0ABQ1ER00</accession>
<evidence type="ECO:0000313" key="2">
    <source>
        <dbReference type="Proteomes" id="UP000615455"/>
    </source>
</evidence>
<reference evidence="2" key="1">
    <citation type="journal article" date="2019" name="Int. J. Syst. Evol. Microbiol.">
        <title>The Global Catalogue of Microorganisms (GCM) 10K type strain sequencing project: providing services to taxonomists for standard genome sequencing and annotation.</title>
        <authorList>
            <consortium name="The Broad Institute Genomics Platform"/>
            <consortium name="The Broad Institute Genome Sequencing Center for Infectious Disease"/>
            <person name="Wu L."/>
            <person name="Ma J."/>
        </authorList>
    </citation>
    <scope>NUCLEOTIDE SEQUENCE [LARGE SCALE GENOMIC DNA]</scope>
    <source>
        <strain evidence="2">CGMCC 1.15043</strain>
    </source>
</reference>
<protein>
    <submittedName>
        <fullName evidence="1">Uncharacterized protein</fullName>
    </submittedName>
</protein>
<name>A0ABQ1ER00_9BACL</name>
<comment type="caution">
    <text evidence="1">The sequence shown here is derived from an EMBL/GenBank/DDBJ whole genome shotgun (WGS) entry which is preliminary data.</text>
</comment>
<proteinExistence type="predicted"/>
<evidence type="ECO:0000313" key="1">
    <source>
        <dbReference type="EMBL" id="GFZ82795.1"/>
    </source>
</evidence>
<dbReference type="Proteomes" id="UP000615455">
    <property type="component" value="Unassembled WGS sequence"/>
</dbReference>
<sequence>MGKILNSKISVLLVCTLLISTLQLFAVIQIPQAKAADSVNKLVNGGFESGNSAWELDGTVINATYAHTGSNSLRLGSGETGVYQVVNEPEGSKLRVSGWGKADSGETVLLGVNCLDNDGRSIEGGKFEIGFSNADFKQKEIVFTTVPGTKKIRVYGYKLENVRGYAYLDDITLTAEQTQQPEPTTQPIKPNVNVIENAGFEENSQNWSFDGAMIDMGNKRSGTNAAKIGPGEGGAYYKEITVSDNVYTITIAGWGKVSKEGEKGFFGVDLKNDKGRIGKYQIEFTNVDGFEYKSLKFNIVPGTTKMTIYLYKMPEVGGFAYFDDLSLIADKEVADPPSTLREKVITNSVPSGYSCTNSEVPDEYFMTKNNKDYYYRTYKCVLPVKPMPSSALGSYKAVDALVSNDNHIQLYKRSYKLLTVGMWVWNFDVVLDPAAREQLLQFSVAKGINRLYLNTGSYTPGSDKSALSEQAALYRKFNKMAHQLGIAVEALDGQSDWVRESNHSIPLGRISEVIAFNASASDPQEKFDGVHHDNEPYTLADWETNKGVLAKNYLQLVEASMSLLQGKGLTFAVDIPFWYDETPINVTYHGETKPFNRHITDIVDYIGVMDYRDFANGVDGIISHGFGEVEYAAKVGKEAVIGVETINFDDATNPGKITFWQEGETYMNEQVALVDNYFSNSFANYDYKAGPGYKGHAIHHYLSYKELKK</sequence>
<dbReference type="RefSeq" id="WP_189012750.1">
    <property type="nucleotide sequence ID" value="NZ_BMHE01000014.1"/>
</dbReference>
<keyword evidence="2" id="KW-1185">Reference proteome</keyword>
<dbReference type="EMBL" id="BMHE01000014">
    <property type="protein sequence ID" value="GFZ82795.1"/>
    <property type="molecule type" value="Genomic_DNA"/>
</dbReference>
<organism evidence="1 2">
    <name type="scientific">Paenibacillus marchantiophytorum</name>
    <dbReference type="NCBI Taxonomy" id="1619310"/>
    <lineage>
        <taxon>Bacteria</taxon>
        <taxon>Bacillati</taxon>
        <taxon>Bacillota</taxon>
        <taxon>Bacilli</taxon>
        <taxon>Bacillales</taxon>
        <taxon>Paenibacillaceae</taxon>
        <taxon>Paenibacillus</taxon>
    </lineage>
</organism>
<gene>
    <name evidence="1" type="ORF">GCM10008018_30830</name>
</gene>
<dbReference type="Gene3D" id="2.60.120.260">
    <property type="entry name" value="Galactose-binding domain-like"/>
    <property type="match status" value="2"/>
</dbReference>